<organism evidence="2 3">
    <name type="scientific">Lentzea pudingi</name>
    <dbReference type="NCBI Taxonomy" id="1789439"/>
    <lineage>
        <taxon>Bacteria</taxon>
        <taxon>Bacillati</taxon>
        <taxon>Actinomycetota</taxon>
        <taxon>Actinomycetes</taxon>
        <taxon>Pseudonocardiales</taxon>
        <taxon>Pseudonocardiaceae</taxon>
        <taxon>Lentzea</taxon>
    </lineage>
</organism>
<proteinExistence type="predicted"/>
<dbReference type="EMBL" id="BMNC01000005">
    <property type="protein sequence ID" value="GGM99569.1"/>
    <property type="molecule type" value="Genomic_DNA"/>
</dbReference>
<accession>A0ABQ2I6L3</accession>
<protein>
    <submittedName>
        <fullName evidence="2">Uncharacterized protein</fullName>
    </submittedName>
</protein>
<sequence>MCPVAAAGAMTGGGGGGGSEDGGAEDGGADVSAGGGDVLVGSLCAKAAVLNTSTAAVAKAPISNTARLTDLLDNGSPRVPSDLRKVPQADYLAEESKVGCKCVRNLL</sequence>
<keyword evidence="3" id="KW-1185">Reference proteome</keyword>
<evidence type="ECO:0000313" key="2">
    <source>
        <dbReference type="EMBL" id="GGM99569.1"/>
    </source>
</evidence>
<dbReference type="Proteomes" id="UP000597656">
    <property type="component" value="Unassembled WGS sequence"/>
</dbReference>
<name>A0ABQ2I6L3_9PSEU</name>
<feature type="compositionally biased region" description="Gly residues" evidence="1">
    <location>
        <begin position="10"/>
        <end position="21"/>
    </location>
</feature>
<feature type="region of interest" description="Disordered" evidence="1">
    <location>
        <begin position="1"/>
        <end position="31"/>
    </location>
</feature>
<gene>
    <name evidence="2" type="ORF">GCM10011609_42360</name>
</gene>
<evidence type="ECO:0000313" key="3">
    <source>
        <dbReference type="Proteomes" id="UP000597656"/>
    </source>
</evidence>
<evidence type="ECO:0000256" key="1">
    <source>
        <dbReference type="SAM" id="MobiDB-lite"/>
    </source>
</evidence>
<comment type="caution">
    <text evidence="2">The sequence shown here is derived from an EMBL/GenBank/DDBJ whole genome shotgun (WGS) entry which is preliminary data.</text>
</comment>
<reference evidence="3" key="1">
    <citation type="journal article" date="2019" name="Int. J. Syst. Evol. Microbiol.">
        <title>The Global Catalogue of Microorganisms (GCM) 10K type strain sequencing project: providing services to taxonomists for standard genome sequencing and annotation.</title>
        <authorList>
            <consortium name="The Broad Institute Genomics Platform"/>
            <consortium name="The Broad Institute Genome Sequencing Center for Infectious Disease"/>
            <person name="Wu L."/>
            <person name="Ma J."/>
        </authorList>
    </citation>
    <scope>NUCLEOTIDE SEQUENCE [LARGE SCALE GENOMIC DNA]</scope>
    <source>
        <strain evidence="3">CGMCC 4.7319</strain>
    </source>
</reference>